<dbReference type="PANTHER" id="PTHR43584">
    <property type="entry name" value="NUCLEOTIDYL TRANSFERASE"/>
    <property type="match status" value="1"/>
</dbReference>
<feature type="domain" description="Nucleotidyl transferase" evidence="3">
    <location>
        <begin position="5"/>
        <end position="110"/>
    </location>
</feature>
<dbReference type="Pfam" id="PF00483">
    <property type="entry name" value="NTP_transferase"/>
    <property type="match status" value="1"/>
</dbReference>
<proteinExistence type="predicted"/>
<dbReference type="EMBL" id="DWZD01000047">
    <property type="protein sequence ID" value="HJA79624.1"/>
    <property type="molecule type" value="Genomic_DNA"/>
</dbReference>
<evidence type="ECO:0000256" key="2">
    <source>
        <dbReference type="ARBA" id="ARBA00022695"/>
    </source>
</evidence>
<dbReference type="InterPro" id="IPR005835">
    <property type="entry name" value="NTP_transferase_dom"/>
</dbReference>
<comment type="caution">
    <text evidence="4">The sequence shown here is derived from an EMBL/GenBank/DDBJ whole genome shotgun (WGS) entry which is preliminary data.</text>
</comment>
<dbReference type="CDD" id="cd02523">
    <property type="entry name" value="PC_cytidylyltransferase"/>
    <property type="match status" value="1"/>
</dbReference>
<evidence type="ECO:0000313" key="4">
    <source>
        <dbReference type="EMBL" id="HJA79624.1"/>
    </source>
</evidence>
<evidence type="ECO:0000313" key="5">
    <source>
        <dbReference type="Proteomes" id="UP000823821"/>
    </source>
</evidence>
<dbReference type="PANTHER" id="PTHR43584:SF5">
    <property type="entry name" value="PROTEIN LICC"/>
    <property type="match status" value="1"/>
</dbReference>
<reference evidence="4" key="2">
    <citation type="submission" date="2021-04" db="EMBL/GenBank/DDBJ databases">
        <authorList>
            <person name="Gilroy R."/>
        </authorList>
    </citation>
    <scope>NUCLEOTIDE SEQUENCE</scope>
    <source>
        <strain evidence="4">5032</strain>
    </source>
</reference>
<dbReference type="InterPro" id="IPR029044">
    <property type="entry name" value="Nucleotide-diphossugar_trans"/>
</dbReference>
<accession>A0A9D2HPP2</accession>
<dbReference type="CDD" id="cd05151">
    <property type="entry name" value="ChoK-like"/>
    <property type="match status" value="1"/>
</dbReference>
<keyword evidence="2" id="KW-0548">Nucleotidyltransferase</keyword>
<sequence length="491" mass="55710">MRANILCAGLGTRLRPLTYIKPKPLLSIGGFPLVERTIRQLRADGVSDIALVVGYKRECFDYLQEKYGVRLIVSERYDTANNFSSLELVADRLGDSLVIDGDLYIRRPIVPLVRPGVSQFICQKTQRGTEWELLTDAQDRVVGVKKDSPDGYAMSGISYWTEEAAALLREELARSGPDDYWEDAAIRILDRTPVYAVRTKLLQCEIDSLEDVLSLGLLSADELADQCSETSMAEKLKSLTNDTYLIRLHGRDVVLRIPGRGTDQIIDRSLESAMLELLRGMDITPECTFYSGGIKTTDFLRGYGILTPETLDEATIAGVARLMGRLHAIPMPPGFDALHGPNAALSVLNEVKLYERQSGINLLADEERDLLYDFAREMDRDEKCFCHRDFVLENILRRGDSMQLIDFEYACFCSRYWDYASFVTETRLSDDRLASFVRTCGLDERRLLKAVIIVDYIWGLWGFYRECIDYGRGRIAEMDRNLRRYQAGGTL</sequence>
<evidence type="ECO:0000259" key="3">
    <source>
        <dbReference type="Pfam" id="PF00483"/>
    </source>
</evidence>
<dbReference type="Gene3D" id="3.90.550.10">
    <property type="entry name" value="Spore Coat Polysaccharide Biosynthesis Protein SpsA, Chain A"/>
    <property type="match status" value="1"/>
</dbReference>
<dbReference type="AlphaFoldDB" id="A0A9D2HPP2"/>
<protein>
    <submittedName>
        <fullName evidence="4">Phosphotransferase</fullName>
    </submittedName>
</protein>
<keyword evidence="1" id="KW-0808">Transferase</keyword>
<dbReference type="InterPro" id="IPR050065">
    <property type="entry name" value="GlmU-like"/>
</dbReference>
<dbReference type="Gene3D" id="3.30.200.20">
    <property type="entry name" value="Phosphorylase Kinase, domain 1"/>
    <property type="match status" value="1"/>
</dbReference>
<dbReference type="InterPro" id="IPR011009">
    <property type="entry name" value="Kinase-like_dom_sf"/>
</dbReference>
<reference evidence="4" key="1">
    <citation type="journal article" date="2021" name="PeerJ">
        <title>Extensive microbial diversity within the chicken gut microbiome revealed by metagenomics and culture.</title>
        <authorList>
            <person name="Gilroy R."/>
            <person name="Ravi A."/>
            <person name="Getino M."/>
            <person name="Pursley I."/>
            <person name="Horton D.L."/>
            <person name="Alikhan N.F."/>
            <person name="Baker D."/>
            <person name="Gharbi K."/>
            <person name="Hall N."/>
            <person name="Watson M."/>
            <person name="Adriaenssens E.M."/>
            <person name="Foster-Nyarko E."/>
            <person name="Jarju S."/>
            <person name="Secka A."/>
            <person name="Antonio M."/>
            <person name="Oren A."/>
            <person name="Chaudhuri R.R."/>
            <person name="La Ragione R."/>
            <person name="Hildebrand F."/>
            <person name="Pallen M.J."/>
        </authorList>
    </citation>
    <scope>NUCLEOTIDE SEQUENCE</scope>
    <source>
        <strain evidence="4">5032</strain>
    </source>
</reference>
<dbReference type="GO" id="GO:0016779">
    <property type="term" value="F:nucleotidyltransferase activity"/>
    <property type="evidence" value="ECO:0007669"/>
    <property type="project" value="UniProtKB-KW"/>
</dbReference>
<dbReference type="SUPFAM" id="SSF53448">
    <property type="entry name" value="Nucleotide-diphospho-sugar transferases"/>
    <property type="match status" value="1"/>
</dbReference>
<dbReference type="Gene3D" id="3.90.1200.10">
    <property type="match status" value="1"/>
</dbReference>
<dbReference type="SUPFAM" id="SSF56112">
    <property type="entry name" value="Protein kinase-like (PK-like)"/>
    <property type="match status" value="1"/>
</dbReference>
<evidence type="ECO:0000256" key="1">
    <source>
        <dbReference type="ARBA" id="ARBA00022679"/>
    </source>
</evidence>
<organism evidence="4 5">
    <name type="scientific">Candidatus Desulfovibrio intestinavium</name>
    <dbReference type="NCBI Taxonomy" id="2838534"/>
    <lineage>
        <taxon>Bacteria</taxon>
        <taxon>Pseudomonadati</taxon>
        <taxon>Thermodesulfobacteriota</taxon>
        <taxon>Desulfovibrionia</taxon>
        <taxon>Desulfovibrionales</taxon>
        <taxon>Desulfovibrionaceae</taxon>
        <taxon>Desulfovibrio</taxon>
    </lineage>
</organism>
<name>A0A9D2HPP2_9BACT</name>
<dbReference type="Proteomes" id="UP000823821">
    <property type="component" value="Unassembled WGS sequence"/>
</dbReference>
<dbReference type="Pfam" id="PF01633">
    <property type="entry name" value="Choline_kinase"/>
    <property type="match status" value="1"/>
</dbReference>
<gene>
    <name evidence="4" type="ORF">H9784_08700</name>
</gene>